<keyword evidence="2" id="KW-1185">Reference proteome</keyword>
<gene>
    <name evidence="1" type="ORF">LOK49_LG06G00156</name>
</gene>
<dbReference type="EMBL" id="CM045762">
    <property type="protein sequence ID" value="KAI8011537.1"/>
    <property type="molecule type" value="Genomic_DNA"/>
</dbReference>
<comment type="caution">
    <text evidence="1">The sequence shown here is derived from an EMBL/GenBank/DDBJ whole genome shotgun (WGS) entry which is preliminary data.</text>
</comment>
<evidence type="ECO:0000313" key="2">
    <source>
        <dbReference type="Proteomes" id="UP001060215"/>
    </source>
</evidence>
<proteinExistence type="predicted"/>
<sequence length="790" mass="86796">MHARHRNPGNGYRSSSMGMGGGVSAASRISPESSIRGHGMYNSEYRNYNRGFGRGQPKPYQARQPPPPRRADIFTEAGRLATEYLVSKGLLPPNVLSGKWQNGSLKNQIGDFQGFRQQEADDGLQLPLEGRTSALARLGNVSDAAPSRRRFNDECNPTGSRSFTRGRRSMGSFKNYGSDWGRETGKSGSWSDKARAYPNMEGEDDSLSGSQDEQQVGNGGQKSHMSELAPKSDGAGDLDYAVEKFELQDDMGTKASSFIGKDLSPETDVELTKRSDDMKLPNEENVEMKDATRNDQVVQQSAMEDVPIQHCVAEGDSMSRNVGDLLSFSRFAKVPTKTRSSLTMRGSKIDPVPVTDEENNCNMGQEGNNYDMGPSMGSEVPVEDVSVDDCSVDAPSNSIQPSKCLDSDVVNEPPPMGSEVPIEEDVSVDDSSVDVPSNPIQISKCLDSDIVNELPFISAENDGELGPVYVDQGKCTRSQSFPDRSFMNEQDSSEVLPGIGRCSSMIMERGEKRAIQHIDIRDREGIKKPREWVPVLVTQTDENLHLSKLNGKQLTLQEGRSSTGKEVILSTEQERSEDISLYQRGGVGQCVEYAEEKQLFPGSFKICDLNLMEASEVNENVDRVRDPILFFPSIPESKKEATPVDVDLSISNNGNISGKYGNRRADGKEVEVIDLESDSLQEDMAFNNSDRKAEAVFTGLESFPNHAQNTNVMSDVQDGYGLMISELIGTEISNCSSVPADISSLHNEMTLNNGEGILGDDESIYMSLGEIPISFVHVWDQTTQEYEKPF</sequence>
<evidence type="ECO:0000313" key="1">
    <source>
        <dbReference type="EMBL" id="KAI8011537.1"/>
    </source>
</evidence>
<organism evidence="1 2">
    <name type="scientific">Camellia lanceoleosa</name>
    <dbReference type="NCBI Taxonomy" id="1840588"/>
    <lineage>
        <taxon>Eukaryota</taxon>
        <taxon>Viridiplantae</taxon>
        <taxon>Streptophyta</taxon>
        <taxon>Embryophyta</taxon>
        <taxon>Tracheophyta</taxon>
        <taxon>Spermatophyta</taxon>
        <taxon>Magnoliopsida</taxon>
        <taxon>eudicotyledons</taxon>
        <taxon>Gunneridae</taxon>
        <taxon>Pentapetalae</taxon>
        <taxon>asterids</taxon>
        <taxon>Ericales</taxon>
        <taxon>Theaceae</taxon>
        <taxon>Camellia</taxon>
    </lineage>
</organism>
<dbReference type="Proteomes" id="UP001060215">
    <property type="component" value="Chromosome 5"/>
</dbReference>
<accession>A0ACC0HD90</accession>
<reference evidence="1 2" key="1">
    <citation type="journal article" date="2022" name="Plant J.">
        <title>Chromosome-level genome of Camellia lanceoleosa provides a valuable resource for understanding genome evolution and self-incompatibility.</title>
        <authorList>
            <person name="Gong W."/>
            <person name="Xiao S."/>
            <person name="Wang L."/>
            <person name="Liao Z."/>
            <person name="Chang Y."/>
            <person name="Mo W."/>
            <person name="Hu G."/>
            <person name="Li W."/>
            <person name="Zhao G."/>
            <person name="Zhu H."/>
            <person name="Hu X."/>
            <person name="Ji K."/>
            <person name="Xiang X."/>
            <person name="Song Q."/>
            <person name="Yuan D."/>
            <person name="Jin S."/>
            <person name="Zhang L."/>
        </authorList>
    </citation>
    <scope>NUCLEOTIDE SEQUENCE [LARGE SCALE GENOMIC DNA]</scope>
    <source>
        <strain evidence="1">SQ_2022a</strain>
    </source>
</reference>
<name>A0ACC0HD90_9ERIC</name>
<protein>
    <submittedName>
        <fullName evidence="1">Uncharacterized protein</fullName>
    </submittedName>
</protein>